<feature type="transmembrane region" description="Helical" evidence="8">
    <location>
        <begin position="194"/>
        <end position="214"/>
    </location>
</feature>
<dbReference type="GO" id="GO:0071555">
    <property type="term" value="P:cell wall organization"/>
    <property type="evidence" value="ECO:0007669"/>
    <property type="project" value="TreeGrafter"/>
</dbReference>
<dbReference type="Proteomes" id="UP000034163">
    <property type="component" value="Unassembled WGS sequence"/>
</dbReference>
<accession>A0A0G0WXQ9</accession>
<keyword evidence="7" id="KW-0479">Metal-binding</keyword>
<feature type="transmembrane region" description="Helical" evidence="8">
    <location>
        <begin position="169"/>
        <end position="187"/>
    </location>
</feature>
<feature type="transmembrane region" description="Helical" evidence="8">
    <location>
        <begin position="245"/>
        <end position="264"/>
    </location>
</feature>
<feature type="transmembrane region" description="Helical" evidence="8">
    <location>
        <begin position="64"/>
        <end position="81"/>
    </location>
</feature>
<evidence type="ECO:0000313" key="9">
    <source>
        <dbReference type="EMBL" id="KKS17539.1"/>
    </source>
</evidence>
<gene>
    <name evidence="9" type="ORF">UU72_C0001G0023</name>
</gene>
<feature type="binding site" evidence="7">
    <location>
        <position position="162"/>
    </location>
    <ligand>
        <name>Mg(2+)</name>
        <dbReference type="ChEBI" id="CHEBI:18420"/>
    </ligand>
</feature>
<evidence type="ECO:0000313" key="10">
    <source>
        <dbReference type="Proteomes" id="UP000034163"/>
    </source>
</evidence>
<comment type="cofactor">
    <cofactor evidence="7">
        <name>Mg(2+)</name>
        <dbReference type="ChEBI" id="CHEBI:18420"/>
    </cofactor>
</comment>
<evidence type="ECO:0000256" key="4">
    <source>
        <dbReference type="ARBA" id="ARBA00022692"/>
    </source>
</evidence>
<feature type="transmembrane region" description="Helical" evidence="8">
    <location>
        <begin position="87"/>
        <end position="109"/>
    </location>
</feature>
<keyword evidence="7" id="KW-0460">Magnesium</keyword>
<dbReference type="PANTHER" id="PTHR22926">
    <property type="entry name" value="PHOSPHO-N-ACETYLMURAMOYL-PENTAPEPTIDE-TRANSFERASE"/>
    <property type="match status" value="1"/>
</dbReference>
<feature type="transmembrane region" description="Helical" evidence="8">
    <location>
        <begin position="220"/>
        <end position="238"/>
    </location>
</feature>
<evidence type="ECO:0000256" key="1">
    <source>
        <dbReference type="ARBA" id="ARBA00004651"/>
    </source>
</evidence>
<keyword evidence="6 8" id="KW-0472">Membrane</keyword>
<comment type="subcellular location">
    <subcellularLocation>
        <location evidence="1">Cell membrane</location>
        <topology evidence="1">Multi-pass membrane protein</topology>
    </subcellularLocation>
</comment>
<evidence type="ECO:0000256" key="3">
    <source>
        <dbReference type="ARBA" id="ARBA00022679"/>
    </source>
</evidence>
<keyword evidence="3 9" id="KW-0808">Transferase</keyword>
<dbReference type="PATRIC" id="fig|1619112.3.peg.23"/>
<feature type="transmembrane region" description="Helical" evidence="8">
    <location>
        <begin position="293"/>
        <end position="312"/>
    </location>
</feature>
<proteinExistence type="predicted"/>
<feature type="transmembrane region" description="Helical" evidence="8">
    <location>
        <begin position="12"/>
        <end position="30"/>
    </location>
</feature>
<keyword evidence="2" id="KW-1003">Cell membrane</keyword>
<comment type="caution">
    <text evidence="9">The sequence shown here is derived from an EMBL/GenBank/DDBJ whole genome shotgun (WGS) entry which is preliminary data.</text>
</comment>
<organism evidence="9 10">
    <name type="scientific">candidate division WWE3 bacterium GW2011_GWB1_41_6</name>
    <dbReference type="NCBI Taxonomy" id="1619112"/>
    <lineage>
        <taxon>Bacteria</taxon>
        <taxon>Katanobacteria</taxon>
    </lineage>
</organism>
<evidence type="ECO:0000256" key="6">
    <source>
        <dbReference type="ARBA" id="ARBA00023136"/>
    </source>
</evidence>
<keyword evidence="4 8" id="KW-0812">Transmembrane</keyword>
<sequence length="315" mass="35875">MLLNTDHLTLFFIGLVLNGLVAIPLINLLYRNKFYKTKTSDKVDTSKRNPNYYNHLLSNMDTPSSFGILLLLDLVFFQMFFGSTQTLVLMLVLAVFTLLGFLDDVVKYFGYEKVKRWGLTTGQKLVSQFIIVVLLLYLISVPSLFILPFTLLFIVFITNSVNIVDGLDGLVGTLCMYIFPVLGYFEISSHNNVNLVNLVIILFSFLFVFLYFNIKPARVFLGDAGSMPLGFFIAFLGLRYNLIPIFVLFSLIIVDGLSSLIQMFSIRYLKRKVFVIAPLHLHLLNKGWADTKIVQRAGIIQLVLSFIAIYLFRVL</sequence>
<dbReference type="GO" id="GO:0044038">
    <property type="term" value="P:cell wall macromolecule biosynthetic process"/>
    <property type="evidence" value="ECO:0007669"/>
    <property type="project" value="TreeGrafter"/>
</dbReference>
<dbReference type="PANTHER" id="PTHR22926:SF3">
    <property type="entry name" value="UNDECAPRENYL-PHOSPHATE ALPHA-N-ACETYLGLUCOSAMINYL 1-PHOSPHATE TRANSFERASE"/>
    <property type="match status" value="1"/>
</dbReference>
<dbReference type="GO" id="GO:0016780">
    <property type="term" value="F:phosphotransferase activity, for other substituted phosphate groups"/>
    <property type="evidence" value="ECO:0007669"/>
    <property type="project" value="InterPro"/>
</dbReference>
<dbReference type="Pfam" id="PF00953">
    <property type="entry name" value="Glycos_transf_4"/>
    <property type="match status" value="1"/>
</dbReference>
<name>A0A0G0WXQ9_UNCKA</name>
<evidence type="ECO:0000256" key="8">
    <source>
        <dbReference type="SAM" id="Phobius"/>
    </source>
</evidence>
<evidence type="ECO:0000256" key="5">
    <source>
        <dbReference type="ARBA" id="ARBA00022989"/>
    </source>
</evidence>
<dbReference type="GO" id="GO:0046872">
    <property type="term" value="F:metal ion binding"/>
    <property type="evidence" value="ECO:0007669"/>
    <property type="project" value="UniProtKB-KW"/>
</dbReference>
<keyword evidence="5 8" id="KW-1133">Transmembrane helix</keyword>
<feature type="binding site" evidence="7">
    <location>
        <position position="223"/>
    </location>
    <ligand>
        <name>Mg(2+)</name>
        <dbReference type="ChEBI" id="CHEBI:18420"/>
    </ligand>
</feature>
<dbReference type="InterPro" id="IPR000715">
    <property type="entry name" value="Glycosyl_transferase_4"/>
</dbReference>
<evidence type="ECO:0000256" key="7">
    <source>
        <dbReference type="PIRSR" id="PIRSR600715-1"/>
    </source>
</evidence>
<feature type="transmembrane region" description="Helical" evidence="8">
    <location>
        <begin position="129"/>
        <end position="157"/>
    </location>
</feature>
<protein>
    <submittedName>
        <fullName evidence="9">Phospho-N-acetylmuramoyl-pentapeptide-transferase</fullName>
    </submittedName>
</protein>
<dbReference type="GO" id="GO:0005886">
    <property type="term" value="C:plasma membrane"/>
    <property type="evidence" value="ECO:0007669"/>
    <property type="project" value="UniProtKB-SubCell"/>
</dbReference>
<reference evidence="9 10" key="1">
    <citation type="journal article" date="2015" name="Nature">
        <title>rRNA introns, odd ribosomes, and small enigmatic genomes across a large radiation of phyla.</title>
        <authorList>
            <person name="Brown C.T."/>
            <person name="Hug L.A."/>
            <person name="Thomas B.C."/>
            <person name="Sharon I."/>
            <person name="Castelle C.J."/>
            <person name="Singh A."/>
            <person name="Wilkins M.J."/>
            <person name="Williams K.H."/>
            <person name="Banfield J.F."/>
        </authorList>
    </citation>
    <scope>NUCLEOTIDE SEQUENCE [LARGE SCALE GENOMIC DNA]</scope>
</reference>
<dbReference type="EMBL" id="LCBS01000001">
    <property type="protein sequence ID" value="KKS17539.1"/>
    <property type="molecule type" value="Genomic_DNA"/>
</dbReference>
<dbReference type="AlphaFoldDB" id="A0A0G0WXQ9"/>
<evidence type="ECO:0000256" key="2">
    <source>
        <dbReference type="ARBA" id="ARBA00022475"/>
    </source>
</evidence>